<protein>
    <recommendedName>
        <fullName evidence="4">Protein kinase domain-containing protein</fullName>
    </recommendedName>
</protein>
<feature type="compositionally biased region" description="Low complexity" evidence="1">
    <location>
        <begin position="29"/>
        <end position="50"/>
    </location>
</feature>
<dbReference type="AlphaFoldDB" id="A0A251V534"/>
<name>A0A251V534_HELAN</name>
<proteinExistence type="predicted"/>
<evidence type="ECO:0000256" key="1">
    <source>
        <dbReference type="SAM" id="MobiDB-lite"/>
    </source>
</evidence>
<keyword evidence="3" id="KW-1185">Reference proteome</keyword>
<dbReference type="Proteomes" id="UP000215914">
    <property type="component" value="Chromosome 3"/>
</dbReference>
<dbReference type="Gene3D" id="1.10.510.10">
    <property type="entry name" value="Transferase(Phosphotransferase) domain 1"/>
    <property type="match status" value="1"/>
</dbReference>
<gene>
    <name evidence="2" type="ORF">HannXRQ_Chr03g0067691</name>
</gene>
<dbReference type="SUPFAM" id="SSF56112">
    <property type="entry name" value="Protein kinase-like (PK-like)"/>
    <property type="match status" value="1"/>
</dbReference>
<evidence type="ECO:0000313" key="3">
    <source>
        <dbReference type="Proteomes" id="UP000215914"/>
    </source>
</evidence>
<sequence length="181" mass="20425">MGKYNLLQHLPQKSPTIRDPSPKSPPHTPTSTRRTPTFNPSRTRRTPTFNRHLHPRLRNHHHWSSSPTAHQHPKSSLLIYGQTGQLWSNSARGWFNCFSKSFGREVLVHLLLLLILDGTTGLNMLPQAGEFNEQLISGVSYCHNMKVCHHALKLENTLLDGSSAPHTMAQNILILGTKVLH</sequence>
<organism evidence="2 3">
    <name type="scientific">Helianthus annuus</name>
    <name type="common">Common sunflower</name>
    <dbReference type="NCBI Taxonomy" id="4232"/>
    <lineage>
        <taxon>Eukaryota</taxon>
        <taxon>Viridiplantae</taxon>
        <taxon>Streptophyta</taxon>
        <taxon>Embryophyta</taxon>
        <taxon>Tracheophyta</taxon>
        <taxon>Spermatophyta</taxon>
        <taxon>Magnoliopsida</taxon>
        <taxon>eudicotyledons</taxon>
        <taxon>Gunneridae</taxon>
        <taxon>Pentapetalae</taxon>
        <taxon>asterids</taxon>
        <taxon>campanulids</taxon>
        <taxon>Asterales</taxon>
        <taxon>Asteraceae</taxon>
        <taxon>Asteroideae</taxon>
        <taxon>Heliantheae alliance</taxon>
        <taxon>Heliantheae</taxon>
        <taxon>Helianthus</taxon>
    </lineage>
</organism>
<dbReference type="STRING" id="4232.A0A251V534"/>
<evidence type="ECO:0008006" key="4">
    <source>
        <dbReference type="Google" id="ProtNLM"/>
    </source>
</evidence>
<dbReference type="EMBL" id="CM007892">
    <property type="protein sequence ID" value="OTG30727.1"/>
    <property type="molecule type" value="Genomic_DNA"/>
</dbReference>
<feature type="region of interest" description="Disordered" evidence="1">
    <location>
        <begin position="1"/>
        <end position="52"/>
    </location>
</feature>
<evidence type="ECO:0000313" key="2">
    <source>
        <dbReference type="EMBL" id="OTG30727.1"/>
    </source>
</evidence>
<accession>A0A251V534</accession>
<dbReference type="InParanoid" id="A0A251V534"/>
<dbReference type="InterPro" id="IPR011009">
    <property type="entry name" value="Kinase-like_dom_sf"/>
</dbReference>
<reference evidence="3" key="1">
    <citation type="journal article" date="2017" name="Nature">
        <title>The sunflower genome provides insights into oil metabolism, flowering and Asterid evolution.</title>
        <authorList>
            <person name="Badouin H."/>
            <person name="Gouzy J."/>
            <person name="Grassa C.J."/>
            <person name="Murat F."/>
            <person name="Staton S.E."/>
            <person name="Cottret L."/>
            <person name="Lelandais-Briere C."/>
            <person name="Owens G.L."/>
            <person name="Carrere S."/>
            <person name="Mayjonade B."/>
            <person name="Legrand L."/>
            <person name="Gill N."/>
            <person name="Kane N.C."/>
            <person name="Bowers J.E."/>
            <person name="Hubner S."/>
            <person name="Bellec A."/>
            <person name="Berard A."/>
            <person name="Berges H."/>
            <person name="Blanchet N."/>
            <person name="Boniface M.C."/>
            <person name="Brunel D."/>
            <person name="Catrice O."/>
            <person name="Chaidir N."/>
            <person name="Claudel C."/>
            <person name="Donnadieu C."/>
            <person name="Faraut T."/>
            <person name="Fievet G."/>
            <person name="Helmstetter N."/>
            <person name="King M."/>
            <person name="Knapp S.J."/>
            <person name="Lai Z."/>
            <person name="Le Paslier M.C."/>
            <person name="Lippi Y."/>
            <person name="Lorenzon L."/>
            <person name="Mandel J.R."/>
            <person name="Marage G."/>
            <person name="Marchand G."/>
            <person name="Marquand E."/>
            <person name="Bret-Mestries E."/>
            <person name="Morien E."/>
            <person name="Nambeesan S."/>
            <person name="Nguyen T."/>
            <person name="Pegot-Espagnet P."/>
            <person name="Pouilly N."/>
            <person name="Raftis F."/>
            <person name="Sallet E."/>
            <person name="Schiex T."/>
            <person name="Thomas J."/>
            <person name="Vandecasteele C."/>
            <person name="Vares D."/>
            <person name="Vear F."/>
            <person name="Vautrin S."/>
            <person name="Crespi M."/>
            <person name="Mangin B."/>
            <person name="Burke J.M."/>
            <person name="Salse J."/>
            <person name="Munos S."/>
            <person name="Vincourt P."/>
            <person name="Rieseberg L.H."/>
            <person name="Langlade N.B."/>
        </authorList>
    </citation>
    <scope>NUCLEOTIDE SEQUENCE [LARGE SCALE GENOMIC DNA]</scope>
    <source>
        <strain evidence="3">cv. SF193</strain>
    </source>
</reference>